<feature type="compositionally biased region" description="Basic residues" evidence="1">
    <location>
        <begin position="680"/>
        <end position="689"/>
    </location>
</feature>
<feature type="region of interest" description="Disordered" evidence="1">
    <location>
        <begin position="794"/>
        <end position="861"/>
    </location>
</feature>
<dbReference type="Pfam" id="PF20777">
    <property type="entry name" value="KH_SLS1_2"/>
    <property type="match status" value="1"/>
</dbReference>
<feature type="compositionally biased region" description="Basic and acidic residues" evidence="1">
    <location>
        <begin position="794"/>
        <end position="803"/>
    </location>
</feature>
<reference evidence="6 7" key="2">
    <citation type="journal article" date="2017" name="Sci. Rep.">
        <title>Ant-infecting Ophiocordyceps genomes reveal a high diversity of potential behavioral manipulation genes and a possible major role for enterotoxins.</title>
        <authorList>
            <person name="de Bekker C."/>
            <person name="Ohm R.A."/>
            <person name="Evans H.C."/>
            <person name="Brachmann A."/>
            <person name="Hughes D.P."/>
        </authorList>
    </citation>
    <scope>NUCLEOTIDE SEQUENCE [LARGE SCALE GENOMIC DNA]</scope>
    <source>
        <strain evidence="6 7">SC16a</strain>
    </source>
</reference>
<evidence type="ECO:0000259" key="4">
    <source>
        <dbReference type="Pfam" id="PF20777"/>
    </source>
</evidence>
<evidence type="ECO:0000313" key="6">
    <source>
        <dbReference type="EMBL" id="PFH56692.1"/>
    </source>
</evidence>
<dbReference type="STRING" id="268505.A0A2A9P737"/>
<feature type="domain" description="SLS1 first KH" evidence="2">
    <location>
        <begin position="263"/>
        <end position="332"/>
    </location>
</feature>
<dbReference type="InterPro" id="IPR048400">
    <property type="entry name" value="SLS1_N"/>
</dbReference>
<dbReference type="AlphaFoldDB" id="A0A2A9P737"/>
<feature type="compositionally biased region" description="Low complexity" evidence="1">
    <location>
        <begin position="695"/>
        <end position="705"/>
    </location>
</feature>
<dbReference type="Pfam" id="PF20778">
    <property type="entry name" value="SLS1_C"/>
    <property type="match status" value="1"/>
</dbReference>
<dbReference type="EMBL" id="LAZP02000527">
    <property type="protein sequence ID" value="PFH56692.1"/>
    <property type="molecule type" value="Genomic_DNA"/>
</dbReference>
<evidence type="ECO:0000259" key="5">
    <source>
        <dbReference type="Pfam" id="PF20778"/>
    </source>
</evidence>
<feature type="region of interest" description="Disordered" evidence="1">
    <location>
        <begin position="679"/>
        <end position="705"/>
    </location>
</feature>
<feature type="compositionally biased region" description="Basic and acidic residues" evidence="1">
    <location>
        <begin position="42"/>
        <end position="69"/>
    </location>
</feature>
<feature type="domain" description="SLS1 C-terminal" evidence="5">
    <location>
        <begin position="456"/>
        <end position="773"/>
    </location>
</feature>
<dbReference type="InterPro" id="IPR048748">
    <property type="entry name" value="SLS1_KH2"/>
</dbReference>
<dbReference type="Pfam" id="PF20776">
    <property type="entry name" value="SLS1_N"/>
    <property type="match status" value="1"/>
</dbReference>
<dbReference type="Proteomes" id="UP000037136">
    <property type="component" value="Unassembled WGS sequence"/>
</dbReference>
<gene>
    <name evidence="6" type="ORF">XA68_16126</name>
</gene>
<reference evidence="6 7" key="1">
    <citation type="journal article" date="2015" name="BMC Genomics">
        <title>Gene expression during zombie ant biting behavior reflects the complexity underlying fungal parasitic behavioral manipulation.</title>
        <authorList>
            <person name="de Bekker C."/>
            <person name="Ohm R.A."/>
            <person name="Loreto R.G."/>
            <person name="Sebastian A."/>
            <person name="Albert I."/>
            <person name="Merrow M."/>
            <person name="Brachmann A."/>
            <person name="Hughes D.P."/>
        </authorList>
    </citation>
    <scope>NUCLEOTIDE SEQUENCE [LARGE SCALE GENOMIC DNA]</scope>
    <source>
        <strain evidence="6 7">SC16a</strain>
    </source>
</reference>
<proteinExistence type="predicted"/>
<sequence>MKLATSSDVNLKTDDELNLNPNLETNIKLKSKTKPGPISQQDEPRVDNKQDEPRVDNKQDEPRVDKRDEDGGDEQCLPPPDRPFKSNHGHKFQHASLGVVSLGKPAVALITKDPDVSRRHKRYVRRLKLIDEDGFTGLPLVYQDVLPKTDGLDAEAPERLRLIFDELRPKDTTALREKDVKRLAKKLVDAFTMQQLVTYYKEDMAHGLQVHHMPTYEWIVEHEPWQGIRAISLSRLKPKNRQAILIVTQKWKLDVEEQVEGQGTMVVRLKPDTYKLVAQPSSWVLRSLNANYFDPSNRERIALYPATCRLIIHSRKSTAHTILARMDEMLHHTTTKRVSVKDVDKDNLTEAALDELGRITNTSLQYHSAESEISVSWIPDEKVGEVTTEGVEDQGQQRKRATPGNAQTEDAADIVLRLLSARQAPAPTKSVQIITPEGESNGQGLALMAHHRDIRALTWRDKMRQWSRCVMPISSGTSTDTSQPRAPLSHLVSLPKATKALKKVVDGEATHQLSAAFGHLLHLQPHVRAAKTAGNHRVLSPVVPHPASLTSLGAEGHDAVQRLTAIMLNFAPEPTTGLGADIPPQIRLRLPVDNEANLSAFTLPDDSTLEAVFPSFCHDILLPAEDVDVRLLQQRTLPLDARQKPLQEFLSRSEFNLLQGRLRTPSRTKLSLPTRWLAGAKKKAGRKAKSTADQTSSSSSTTTTTTTTDVPFLFTGLEIHQTIDLPQGNNYLLRYSSVEAGHLSGQRQQLSLHASSHGQALSPSQVADFVGAVDNIVRGGLFPWHDGHRLAKSKSRERFRESMLDDPLDDTQVAGDNSWKRDLHHPAYPSSSFSPSRSSRPSPSPSFSSHYPSRHRAAPTG</sequence>
<dbReference type="OrthoDB" id="5392646at2759"/>
<dbReference type="GO" id="GO:0005743">
    <property type="term" value="C:mitochondrial inner membrane"/>
    <property type="evidence" value="ECO:0007669"/>
    <property type="project" value="InterPro"/>
</dbReference>
<evidence type="ECO:0000259" key="2">
    <source>
        <dbReference type="Pfam" id="PF14611"/>
    </source>
</evidence>
<feature type="compositionally biased region" description="Low complexity" evidence="1">
    <location>
        <begin position="828"/>
        <end position="851"/>
    </location>
</feature>
<feature type="region of interest" description="Disordered" evidence="1">
    <location>
        <begin position="1"/>
        <end position="89"/>
    </location>
</feature>
<dbReference type="Pfam" id="PF14611">
    <property type="entry name" value="KH_SLS1_1"/>
    <property type="match status" value="1"/>
</dbReference>
<feature type="region of interest" description="Disordered" evidence="1">
    <location>
        <begin position="387"/>
        <end position="407"/>
    </location>
</feature>
<evidence type="ECO:0000256" key="1">
    <source>
        <dbReference type="SAM" id="MobiDB-lite"/>
    </source>
</evidence>
<feature type="domain" description="SLS1 N-terminal" evidence="3">
    <location>
        <begin position="158"/>
        <end position="255"/>
    </location>
</feature>
<protein>
    <submittedName>
        <fullName evidence="6">Uncharacterized protein</fullName>
    </submittedName>
</protein>
<evidence type="ECO:0000313" key="7">
    <source>
        <dbReference type="Proteomes" id="UP000037136"/>
    </source>
</evidence>
<evidence type="ECO:0000259" key="3">
    <source>
        <dbReference type="Pfam" id="PF20776"/>
    </source>
</evidence>
<dbReference type="InterPro" id="IPR032741">
    <property type="entry name" value="Sls1_KH-1"/>
</dbReference>
<organism evidence="6 7">
    <name type="scientific">Ophiocordyceps unilateralis</name>
    <name type="common">Zombie-ant fungus</name>
    <name type="synonym">Torrubia unilateralis</name>
    <dbReference type="NCBI Taxonomy" id="268505"/>
    <lineage>
        <taxon>Eukaryota</taxon>
        <taxon>Fungi</taxon>
        <taxon>Dikarya</taxon>
        <taxon>Ascomycota</taxon>
        <taxon>Pezizomycotina</taxon>
        <taxon>Sordariomycetes</taxon>
        <taxon>Hypocreomycetidae</taxon>
        <taxon>Hypocreales</taxon>
        <taxon>Ophiocordycipitaceae</taxon>
        <taxon>Ophiocordyceps</taxon>
    </lineage>
</organism>
<feature type="domain" description="SLS1 second KH" evidence="4">
    <location>
        <begin position="341"/>
        <end position="419"/>
    </location>
</feature>
<feature type="compositionally biased region" description="Polar residues" evidence="1">
    <location>
        <begin position="1"/>
        <end position="10"/>
    </location>
</feature>
<name>A0A2A9P737_OPHUN</name>
<comment type="caution">
    <text evidence="6">The sequence shown here is derived from an EMBL/GenBank/DDBJ whole genome shotgun (WGS) entry which is preliminary data.</text>
</comment>
<feature type="compositionally biased region" description="Basic residues" evidence="1">
    <location>
        <begin position="852"/>
        <end position="861"/>
    </location>
</feature>
<dbReference type="InterPro" id="IPR048401">
    <property type="entry name" value="SLS1_C"/>
</dbReference>
<keyword evidence="7" id="KW-1185">Reference proteome</keyword>
<accession>A0A2A9P737</accession>